<dbReference type="Proteomes" id="UP000619293">
    <property type="component" value="Unassembled WGS sequence"/>
</dbReference>
<reference evidence="2 3" key="1">
    <citation type="submission" date="2021-01" db="EMBL/GenBank/DDBJ databases">
        <title>Whole genome shotgun sequence of Catellatospora chokoriensis NBRC 107358.</title>
        <authorList>
            <person name="Komaki H."/>
            <person name="Tamura T."/>
        </authorList>
    </citation>
    <scope>NUCLEOTIDE SEQUENCE [LARGE SCALE GENOMIC DNA]</scope>
    <source>
        <strain evidence="2 3">NBRC 107358</strain>
    </source>
</reference>
<organism evidence="2 3">
    <name type="scientific">Catellatospora chokoriensis</name>
    <dbReference type="NCBI Taxonomy" id="310353"/>
    <lineage>
        <taxon>Bacteria</taxon>
        <taxon>Bacillati</taxon>
        <taxon>Actinomycetota</taxon>
        <taxon>Actinomycetes</taxon>
        <taxon>Micromonosporales</taxon>
        <taxon>Micromonosporaceae</taxon>
        <taxon>Catellatospora</taxon>
    </lineage>
</organism>
<gene>
    <name evidence="2" type="ORF">Cch02nite_28930</name>
</gene>
<protein>
    <recommendedName>
        <fullName evidence="1">Glycosyltransferase 2-like domain-containing protein</fullName>
    </recommendedName>
</protein>
<dbReference type="EMBL" id="BONG01000015">
    <property type="protein sequence ID" value="GIF89449.1"/>
    <property type="molecule type" value="Genomic_DNA"/>
</dbReference>
<dbReference type="InterPro" id="IPR050834">
    <property type="entry name" value="Glycosyltransf_2"/>
</dbReference>
<dbReference type="RefSeq" id="WP_191839183.1">
    <property type="nucleotide sequence ID" value="NZ_BAAALB010000006.1"/>
</dbReference>
<dbReference type="PANTHER" id="PTHR43685">
    <property type="entry name" value="GLYCOSYLTRANSFERASE"/>
    <property type="match status" value="1"/>
</dbReference>
<comment type="caution">
    <text evidence="2">The sequence shown here is derived from an EMBL/GenBank/DDBJ whole genome shotgun (WGS) entry which is preliminary data.</text>
</comment>
<feature type="domain" description="Glycosyltransferase 2-like" evidence="1">
    <location>
        <begin position="9"/>
        <end position="131"/>
    </location>
</feature>
<dbReference type="Gene3D" id="3.90.550.10">
    <property type="entry name" value="Spore Coat Polysaccharide Biosynthesis Protein SpsA, Chain A"/>
    <property type="match status" value="1"/>
</dbReference>
<accession>A0A8J3K4P9</accession>
<evidence type="ECO:0000259" key="1">
    <source>
        <dbReference type="Pfam" id="PF00535"/>
    </source>
</evidence>
<dbReference type="InterPro" id="IPR001173">
    <property type="entry name" value="Glyco_trans_2-like"/>
</dbReference>
<dbReference type="SUPFAM" id="SSF53448">
    <property type="entry name" value="Nucleotide-diphospho-sugar transferases"/>
    <property type="match status" value="1"/>
</dbReference>
<dbReference type="AlphaFoldDB" id="A0A8J3K4P9"/>
<keyword evidence="3" id="KW-1185">Reference proteome</keyword>
<dbReference type="PANTHER" id="PTHR43685:SF3">
    <property type="entry name" value="SLR2126 PROTEIN"/>
    <property type="match status" value="1"/>
</dbReference>
<proteinExistence type="predicted"/>
<dbReference type="Pfam" id="PF00535">
    <property type="entry name" value="Glycos_transf_2"/>
    <property type="match status" value="1"/>
</dbReference>
<evidence type="ECO:0000313" key="3">
    <source>
        <dbReference type="Proteomes" id="UP000619293"/>
    </source>
</evidence>
<name>A0A8J3K4P9_9ACTN</name>
<dbReference type="CDD" id="cd00761">
    <property type="entry name" value="Glyco_tranf_GTA_type"/>
    <property type="match status" value="1"/>
</dbReference>
<dbReference type="InterPro" id="IPR029044">
    <property type="entry name" value="Nucleotide-diphossugar_trans"/>
</dbReference>
<evidence type="ECO:0000313" key="2">
    <source>
        <dbReference type="EMBL" id="GIF89449.1"/>
    </source>
</evidence>
<sequence length="439" mass="47957">MSGGAPRLSVLIPTFGDAHTLALTLATLCAQTLDPGLFEVVVVNDGSDPLPYAELAAAAYPFRFRFDSLPANLGRAAARNQAVRLAAGELVCFLDSDVLTEPHLLARHLAFHDGRDGPAVLIGKRYEGDWAVLAAAQAGEPLTADLVRPVHEDFRFRVPGRDSEPRQWLAGAPWVFALTNNVSMPRQTVLDAGMFDEAYGARWGFEDTDLAYRIHQVLGDDGFGYDGLAVGFHVPAVRDLTNLAGDYQANLELFRHKHRSLAAELVDLPAPSDVTRKIRHYRRVLACCAELGLGRLPDVASLLRTELSGAVLCQAFGTDEVALGQGSVTYDHGRPVSERNLHLLGVWSPFPDGTFDTVVSVDVWRFLEQRELSRFLRLGLAQAREVVLVYGGGPAEKAFTADVPALTSPDFFGSLLRRRYPQARTEHCGDVTLFRVTAS</sequence>